<dbReference type="Pfam" id="PF12728">
    <property type="entry name" value="HTH_17"/>
    <property type="match status" value="1"/>
</dbReference>
<dbReference type="AlphaFoldDB" id="A0A1T4K0K2"/>
<dbReference type="SUPFAM" id="SSF46955">
    <property type="entry name" value="Putative DNA-binding domain"/>
    <property type="match status" value="1"/>
</dbReference>
<name>A0A1T4K0K2_9BACT</name>
<dbReference type="RefSeq" id="WP_078788539.1">
    <property type="nucleotide sequence ID" value="NZ_FUWR01000001.1"/>
</dbReference>
<protein>
    <submittedName>
        <fullName evidence="2">Transcriptional regulator, AlpA family</fullName>
    </submittedName>
</protein>
<dbReference type="InterPro" id="IPR041657">
    <property type="entry name" value="HTH_17"/>
</dbReference>
<dbReference type="EMBL" id="FUWR01000001">
    <property type="protein sequence ID" value="SJZ35899.1"/>
    <property type="molecule type" value="Genomic_DNA"/>
</dbReference>
<accession>A0A1T4K0K2</accession>
<dbReference type="Proteomes" id="UP000190102">
    <property type="component" value="Unassembled WGS sequence"/>
</dbReference>
<reference evidence="3" key="1">
    <citation type="submission" date="2017-02" db="EMBL/GenBank/DDBJ databases">
        <authorList>
            <person name="Varghese N."/>
            <person name="Submissions S."/>
        </authorList>
    </citation>
    <scope>NUCLEOTIDE SEQUENCE [LARGE SCALE GENOMIC DNA]</scope>
    <source>
        <strain evidence="3">ATCC BAA-34</strain>
    </source>
</reference>
<gene>
    <name evidence="2" type="ORF">SAMN02745119_00228</name>
</gene>
<evidence type="ECO:0000259" key="1">
    <source>
        <dbReference type="Pfam" id="PF12728"/>
    </source>
</evidence>
<proteinExistence type="predicted"/>
<keyword evidence="3" id="KW-1185">Reference proteome</keyword>
<dbReference type="STRING" id="115783.SAMN02745119_00228"/>
<dbReference type="OrthoDB" id="7068969at2"/>
<dbReference type="InterPro" id="IPR009061">
    <property type="entry name" value="DNA-bd_dom_put_sf"/>
</dbReference>
<evidence type="ECO:0000313" key="3">
    <source>
        <dbReference type="Proteomes" id="UP000190102"/>
    </source>
</evidence>
<evidence type="ECO:0000313" key="2">
    <source>
        <dbReference type="EMBL" id="SJZ35899.1"/>
    </source>
</evidence>
<organism evidence="2 3">
    <name type="scientific">Trichlorobacter thiogenes</name>
    <dbReference type="NCBI Taxonomy" id="115783"/>
    <lineage>
        <taxon>Bacteria</taxon>
        <taxon>Pseudomonadati</taxon>
        <taxon>Thermodesulfobacteriota</taxon>
        <taxon>Desulfuromonadia</taxon>
        <taxon>Geobacterales</taxon>
        <taxon>Geobacteraceae</taxon>
        <taxon>Trichlorobacter</taxon>
    </lineage>
</organism>
<sequence>MQKNSPTTQQPEPISSDRLLTVQETASVLGLAVSTLNRARVYGTSDLPPYVKLGKAVRYRLSTVQAFIASRTENQHTTQQQAA</sequence>
<feature type="domain" description="Helix-turn-helix" evidence="1">
    <location>
        <begin position="19"/>
        <end position="71"/>
    </location>
</feature>